<gene>
    <name evidence="10" type="ORF">QVD17_15433</name>
</gene>
<dbReference type="Proteomes" id="UP001229421">
    <property type="component" value="Unassembled WGS sequence"/>
</dbReference>
<feature type="compositionally biased region" description="Acidic residues" evidence="9">
    <location>
        <begin position="141"/>
        <end position="163"/>
    </location>
</feature>
<evidence type="ECO:0000256" key="9">
    <source>
        <dbReference type="SAM" id="MobiDB-lite"/>
    </source>
</evidence>
<dbReference type="GO" id="GO:0006364">
    <property type="term" value="P:rRNA processing"/>
    <property type="evidence" value="ECO:0007669"/>
    <property type="project" value="UniProtKB-KW"/>
</dbReference>
<keyword evidence="8" id="KW-0539">Nucleus</keyword>
<evidence type="ECO:0000256" key="8">
    <source>
        <dbReference type="ARBA" id="ARBA00023242"/>
    </source>
</evidence>
<protein>
    <recommendedName>
        <fullName evidence="3">H/ACA ribonucleoprotein complex non-core subunit NAF1</fullName>
    </recommendedName>
</protein>
<dbReference type="FunFam" id="2.40.10.230:FF:000002">
    <property type="entry name" value="H/ACA ribonucleoprotein complex non-core subunit NAF1"/>
    <property type="match status" value="1"/>
</dbReference>
<dbReference type="GO" id="GO:0005732">
    <property type="term" value="C:sno(s)RNA-containing ribonucleoprotein complex"/>
    <property type="evidence" value="ECO:0007669"/>
    <property type="project" value="InterPro"/>
</dbReference>
<dbReference type="PANTHER" id="PTHR31633:SF1">
    <property type="entry name" value="H_ACA RIBONUCLEOPROTEIN COMPLEX NON-CORE SUBUNIT NAF1"/>
    <property type="match status" value="1"/>
</dbReference>
<evidence type="ECO:0000256" key="7">
    <source>
        <dbReference type="ARBA" id="ARBA00022884"/>
    </source>
</evidence>
<comment type="similarity">
    <text evidence="2">Belongs to the NAF1 family.</text>
</comment>
<evidence type="ECO:0000256" key="4">
    <source>
        <dbReference type="ARBA" id="ARBA00022517"/>
    </source>
</evidence>
<dbReference type="GO" id="GO:0003723">
    <property type="term" value="F:RNA binding"/>
    <property type="evidence" value="ECO:0007669"/>
    <property type="project" value="UniProtKB-KW"/>
</dbReference>
<feature type="compositionally biased region" description="Gly residues" evidence="9">
    <location>
        <begin position="559"/>
        <end position="576"/>
    </location>
</feature>
<organism evidence="10 11">
    <name type="scientific">Tagetes erecta</name>
    <name type="common">African marigold</name>
    <dbReference type="NCBI Taxonomy" id="13708"/>
    <lineage>
        <taxon>Eukaryota</taxon>
        <taxon>Viridiplantae</taxon>
        <taxon>Streptophyta</taxon>
        <taxon>Embryophyta</taxon>
        <taxon>Tracheophyta</taxon>
        <taxon>Spermatophyta</taxon>
        <taxon>Magnoliopsida</taxon>
        <taxon>eudicotyledons</taxon>
        <taxon>Gunneridae</taxon>
        <taxon>Pentapetalae</taxon>
        <taxon>asterids</taxon>
        <taxon>campanulids</taxon>
        <taxon>Asterales</taxon>
        <taxon>Asteraceae</taxon>
        <taxon>Asteroideae</taxon>
        <taxon>Heliantheae alliance</taxon>
        <taxon>Tageteae</taxon>
        <taxon>Tagetes</taxon>
    </lineage>
</organism>
<keyword evidence="7" id="KW-0694">RNA-binding</keyword>
<dbReference type="GO" id="GO:0005634">
    <property type="term" value="C:nucleus"/>
    <property type="evidence" value="ECO:0007669"/>
    <property type="project" value="UniProtKB-SubCell"/>
</dbReference>
<feature type="compositionally biased region" description="Basic and acidic residues" evidence="9">
    <location>
        <begin position="89"/>
        <end position="100"/>
    </location>
</feature>
<proteinExistence type="inferred from homology"/>
<accession>A0AAD8NYM5</accession>
<feature type="compositionally biased region" description="Basic residues" evidence="9">
    <location>
        <begin position="333"/>
        <end position="354"/>
    </location>
</feature>
<feature type="region of interest" description="Disordered" evidence="9">
    <location>
        <begin position="314"/>
        <end position="428"/>
    </location>
</feature>
<comment type="subcellular location">
    <subcellularLocation>
        <location evidence="1">Nucleus</location>
    </subcellularLocation>
</comment>
<dbReference type="InterPro" id="IPR007504">
    <property type="entry name" value="H/ACA_rnp_Gar1/Naf1"/>
</dbReference>
<sequence length="576" mass="62792">MFGAVLLMHVPMNDNKRECNMNGPLEEMKESSVSVTEDSFLDSLLNFEDNPVSLMTEVEKPILKEEMNNLEAVSDIEIGEADPNSLMTEVEKPNTEEKTNNLEAVSDTEIGEADPNSSMTEVEKPNLEEETSSSEGVSDTEIVEASEDSSSDESDEEGFEMEQGEIREEVSAWCDDDDDHDDVPIRSMNEVQDLPPVPPVTVTIQPHHQTLPLGVVLSVMGCQVVVEGVEEHNPLSEGSILWVTESRKPLGVVDEIFGPVKNPYYIVRYNSEAEIPTGIQQGSLISFVSEFSDYALNNGELYKKGYDASGEHDEECSEELEFSDDEKEAEYKRMKKKGDKKGRTKKDNKSRKRGGNSQVNGGTQAFSHDYQPSGNSQVNGGPQAFSHNHQSSGNSQVNGGPQAFSHNQQPSGNSQVNGGPQAFSQAPNITPSGVWPYGFPYVQPQNICLPPNGFPSNVAPFMQPNFIQQPFVPQFNSAPGLQMFPPNFGAFASWPSGMPQNNLNQSQGGSQMVFQGLPQGMTMPARPEMENNSGSGSLRPAANGLNSNQGNGGRRPFQRGGGGGRFRGGRSGPRSR</sequence>
<dbReference type="Gene3D" id="2.40.10.230">
    <property type="entry name" value="Probable tRNA pseudouridine synthase domain"/>
    <property type="match status" value="1"/>
</dbReference>
<comment type="caution">
    <text evidence="10">The sequence shown here is derived from an EMBL/GenBank/DDBJ whole genome shotgun (WGS) entry which is preliminary data.</text>
</comment>
<evidence type="ECO:0000313" key="11">
    <source>
        <dbReference type="Proteomes" id="UP001229421"/>
    </source>
</evidence>
<dbReference type="InterPro" id="IPR009000">
    <property type="entry name" value="Transl_B-barrel_sf"/>
</dbReference>
<dbReference type="GO" id="GO:0001522">
    <property type="term" value="P:pseudouridine synthesis"/>
    <property type="evidence" value="ECO:0007669"/>
    <property type="project" value="InterPro"/>
</dbReference>
<dbReference type="InterPro" id="IPR040309">
    <property type="entry name" value="Naf1"/>
</dbReference>
<evidence type="ECO:0000313" key="10">
    <source>
        <dbReference type="EMBL" id="KAK1426753.1"/>
    </source>
</evidence>
<feature type="compositionally biased region" description="Polar residues" evidence="9">
    <location>
        <begin position="355"/>
        <end position="428"/>
    </location>
</feature>
<keyword evidence="4" id="KW-0690">Ribosome biogenesis</keyword>
<keyword evidence="6" id="KW-0597">Phosphoprotein</keyword>
<dbReference type="InterPro" id="IPR038664">
    <property type="entry name" value="Gar1/Naf1_Cbf5-bd_sf"/>
</dbReference>
<keyword evidence="5" id="KW-0698">rRNA processing</keyword>
<feature type="region of interest" description="Disordered" evidence="9">
    <location>
        <begin position="521"/>
        <end position="576"/>
    </location>
</feature>
<dbReference type="GO" id="GO:0000493">
    <property type="term" value="P:box H/ACA snoRNP assembly"/>
    <property type="evidence" value="ECO:0007669"/>
    <property type="project" value="InterPro"/>
</dbReference>
<evidence type="ECO:0000256" key="2">
    <source>
        <dbReference type="ARBA" id="ARBA00009801"/>
    </source>
</evidence>
<dbReference type="SUPFAM" id="SSF50447">
    <property type="entry name" value="Translation proteins"/>
    <property type="match status" value="1"/>
</dbReference>
<feature type="compositionally biased region" description="Acidic residues" evidence="9">
    <location>
        <begin position="314"/>
        <end position="328"/>
    </location>
</feature>
<evidence type="ECO:0000256" key="5">
    <source>
        <dbReference type="ARBA" id="ARBA00022552"/>
    </source>
</evidence>
<evidence type="ECO:0000256" key="1">
    <source>
        <dbReference type="ARBA" id="ARBA00004123"/>
    </source>
</evidence>
<dbReference type="AlphaFoldDB" id="A0AAD8NYM5"/>
<keyword evidence="11" id="KW-1185">Reference proteome</keyword>
<feature type="region of interest" description="Disordered" evidence="9">
    <location>
        <begin position="75"/>
        <end position="164"/>
    </location>
</feature>
<evidence type="ECO:0000256" key="3">
    <source>
        <dbReference type="ARBA" id="ARBA00021438"/>
    </source>
</evidence>
<dbReference type="EMBL" id="JAUHHV010000004">
    <property type="protein sequence ID" value="KAK1426753.1"/>
    <property type="molecule type" value="Genomic_DNA"/>
</dbReference>
<dbReference type="Pfam" id="PF04410">
    <property type="entry name" value="Gar1"/>
    <property type="match status" value="1"/>
</dbReference>
<reference evidence="10" key="1">
    <citation type="journal article" date="2023" name="bioRxiv">
        <title>Improved chromosome-level genome assembly for marigold (Tagetes erecta).</title>
        <authorList>
            <person name="Jiang F."/>
            <person name="Yuan L."/>
            <person name="Wang S."/>
            <person name="Wang H."/>
            <person name="Xu D."/>
            <person name="Wang A."/>
            <person name="Fan W."/>
        </authorList>
    </citation>
    <scope>NUCLEOTIDE SEQUENCE</scope>
    <source>
        <strain evidence="10">WSJ</strain>
        <tissue evidence="10">Leaf</tissue>
    </source>
</reference>
<dbReference type="PANTHER" id="PTHR31633">
    <property type="entry name" value="H/ACA RIBONUCLEOPROTEIN COMPLEX NON-CORE SUBUNIT NAF1"/>
    <property type="match status" value="1"/>
</dbReference>
<evidence type="ECO:0000256" key="6">
    <source>
        <dbReference type="ARBA" id="ARBA00022553"/>
    </source>
</evidence>
<name>A0AAD8NYM5_TARER</name>